<dbReference type="InterPro" id="IPR056773">
    <property type="entry name" value="WHD_ORC2"/>
</dbReference>
<feature type="compositionally biased region" description="Polar residues" evidence="6">
    <location>
        <begin position="27"/>
        <end position="47"/>
    </location>
</feature>
<dbReference type="Pfam" id="PF04084">
    <property type="entry name" value="RecA-like_ORC2"/>
    <property type="match status" value="1"/>
</dbReference>
<evidence type="ECO:0000259" key="7">
    <source>
        <dbReference type="Pfam" id="PF04084"/>
    </source>
</evidence>
<comment type="function">
    <text evidence="5">Component of the origin recognition complex (ORC) that binds origins of replication. DNA-binding is ATP-dependent. ORC is required to assemble the pre-replication complex necessary to initiate DNA replication.</text>
</comment>
<sequence length="552" mass="60723">MDEAMDSDITGRNTPDTDTMDTDSPSRQFASNGATESNHELSMNGANGVSHEVPDEPVMTTPTPKRRGRPPKNASRQSIPSKAKKLALFETPTKPNGAGMATPQKQAADRSAMRKTVRTLIEQATLDGASDDEQDDDLVARELYGDSDGDDTEMMDDGTSVGDGRSDIGTADELATPSKAPQRRKRRQRARSPTPPRDLPAHEMYFLHNKPGRPKTSDNTLASLTLLAHDEYFEIMKTYQDPHGADIEYLETLHAESFPQWLFELTQGYSLCLYGFGSKRKLLKKFATHIYERNKISGNGDIVMVNGYAPTTTIRDILTCVSTAVDPSRKASTAQPSIMAQSILSHLSETPNKTVTIVVNSIDGAPLRKGTTQGVLAKLAAHPQIHFICSADSPDFTLLWDIGHRSAFNFTFHDCTTFAPMLAEIDAVDEVHELLGRQARRINGREGVAFVLKSLPDNAKNLFQLLVGEVLVVMGDTGETNGEEGAGVEYRAMYNKSVEEFICTSEMAFRTLLKEFHDHQIITSKKDAVGTEMLSLPFSMEDLEAIYEDLAG</sequence>
<feature type="compositionally biased region" description="Low complexity" evidence="6">
    <location>
        <begin position="14"/>
        <end position="26"/>
    </location>
</feature>
<dbReference type="AlphaFoldDB" id="A0A0A1T641"/>
<evidence type="ECO:0000313" key="10">
    <source>
        <dbReference type="Proteomes" id="UP000039046"/>
    </source>
</evidence>
<evidence type="ECO:0000256" key="2">
    <source>
        <dbReference type="ARBA" id="ARBA00007421"/>
    </source>
</evidence>
<keyword evidence="3 5" id="KW-0235">DNA replication</keyword>
<accession>A0A0A1T641</accession>
<evidence type="ECO:0000313" key="9">
    <source>
        <dbReference type="EMBL" id="CEJ80809.1"/>
    </source>
</evidence>
<feature type="region of interest" description="Disordered" evidence="6">
    <location>
        <begin position="1"/>
        <end position="116"/>
    </location>
</feature>
<proteinExistence type="inferred from homology"/>
<dbReference type="GO" id="GO:0003688">
    <property type="term" value="F:DNA replication origin binding"/>
    <property type="evidence" value="ECO:0007669"/>
    <property type="project" value="UniProtKB-UniRule"/>
</dbReference>
<dbReference type="InterPro" id="IPR056772">
    <property type="entry name" value="RecA-like_ORC2"/>
</dbReference>
<protein>
    <recommendedName>
        <fullName evidence="5">Origin recognition complex subunit 2</fullName>
    </recommendedName>
</protein>
<comment type="similarity">
    <text evidence="2 5">Belongs to the ORC2 family.</text>
</comment>
<dbReference type="PANTHER" id="PTHR14052:SF0">
    <property type="entry name" value="ORIGIN RECOGNITION COMPLEX SUBUNIT 2"/>
    <property type="match status" value="1"/>
</dbReference>
<dbReference type="Proteomes" id="UP000039046">
    <property type="component" value="Unassembled WGS sequence"/>
</dbReference>
<reference evidence="9 10" key="1">
    <citation type="journal article" date="2015" name="Genome Announc.">
        <title>Draft Genome Sequence and Gene Annotation of the Entomopathogenic Fungus Verticillium hemipterigenum.</title>
        <authorList>
            <person name="Horn F."/>
            <person name="Habel A."/>
            <person name="Scharf D.H."/>
            <person name="Dworschak J."/>
            <person name="Brakhage A.A."/>
            <person name="Guthke R."/>
            <person name="Hertweck C."/>
            <person name="Linde J."/>
        </authorList>
    </citation>
    <scope>NUCLEOTIDE SEQUENCE [LARGE SCALE GENOMIC DNA]</scope>
</reference>
<comment type="subcellular location">
    <subcellularLocation>
        <location evidence="1 5">Nucleus</location>
    </subcellularLocation>
</comment>
<dbReference type="GO" id="GO:0005664">
    <property type="term" value="C:nuclear origin of replication recognition complex"/>
    <property type="evidence" value="ECO:0007669"/>
    <property type="project" value="UniProtKB-UniRule"/>
</dbReference>
<keyword evidence="4 5" id="KW-0539">Nucleus</keyword>
<dbReference type="HOGENOM" id="CLU_018596_2_0_1"/>
<evidence type="ECO:0000259" key="8">
    <source>
        <dbReference type="Pfam" id="PF24882"/>
    </source>
</evidence>
<gene>
    <name evidence="9" type="ORF">VHEMI00970</name>
</gene>
<dbReference type="Pfam" id="PF24882">
    <property type="entry name" value="WHD_ORC2"/>
    <property type="match status" value="1"/>
</dbReference>
<feature type="compositionally biased region" description="Acidic residues" evidence="6">
    <location>
        <begin position="145"/>
        <end position="156"/>
    </location>
</feature>
<feature type="domain" description="Origin recognition complex subunit 2 winged-helix" evidence="8">
    <location>
        <begin position="481"/>
        <end position="541"/>
    </location>
</feature>
<feature type="compositionally biased region" description="Basic residues" evidence="6">
    <location>
        <begin position="181"/>
        <end position="190"/>
    </location>
</feature>
<evidence type="ECO:0000256" key="6">
    <source>
        <dbReference type="SAM" id="MobiDB-lite"/>
    </source>
</evidence>
<dbReference type="EMBL" id="CDHN01000001">
    <property type="protein sequence ID" value="CEJ80809.1"/>
    <property type="molecule type" value="Genomic_DNA"/>
</dbReference>
<feature type="region of interest" description="Disordered" evidence="6">
    <location>
        <begin position="143"/>
        <end position="202"/>
    </location>
</feature>
<feature type="domain" description="Origin recognition complex subunit 2 RecA-like" evidence="7">
    <location>
        <begin position="247"/>
        <end position="415"/>
    </location>
</feature>
<dbReference type="GO" id="GO:0006260">
    <property type="term" value="P:DNA replication"/>
    <property type="evidence" value="ECO:0007669"/>
    <property type="project" value="UniProtKB-UniRule"/>
</dbReference>
<dbReference type="InterPro" id="IPR007220">
    <property type="entry name" value="ORC2"/>
</dbReference>
<comment type="subunit">
    <text evidence="5">Component of the origin recognition complex (ORC).</text>
</comment>
<evidence type="ECO:0000256" key="5">
    <source>
        <dbReference type="RuleBase" id="RU368084"/>
    </source>
</evidence>
<name>A0A0A1T641_9HYPO</name>
<evidence type="ECO:0000256" key="1">
    <source>
        <dbReference type="ARBA" id="ARBA00004123"/>
    </source>
</evidence>
<evidence type="ECO:0000256" key="3">
    <source>
        <dbReference type="ARBA" id="ARBA00022705"/>
    </source>
</evidence>
<organism evidence="9 10">
    <name type="scientific">[Torrubiella] hemipterigena</name>
    <dbReference type="NCBI Taxonomy" id="1531966"/>
    <lineage>
        <taxon>Eukaryota</taxon>
        <taxon>Fungi</taxon>
        <taxon>Dikarya</taxon>
        <taxon>Ascomycota</taxon>
        <taxon>Pezizomycotina</taxon>
        <taxon>Sordariomycetes</taxon>
        <taxon>Hypocreomycetidae</taxon>
        <taxon>Hypocreales</taxon>
        <taxon>Clavicipitaceae</taxon>
        <taxon>Clavicipitaceae incertae sedis</taxon>
        <taxon>'Torrubiella' clade</taxon>
    </lineage>
</organism>
<evidence type="ECO:0000256" key="4">
    <source>
        <dbReference type="ARBA" id="ARBA00023242"/>
    </source>
</evidence>
<keyword evidence="10" id="KW-1185">Reference proteome</keyword>
<dbReference type="PANTHER" id="PTHR14052">
    <property type="entry name" value="ORIGIN RECOGNITION COMPLEX SUBUNIT 2"/>
    <property type="match status" value="1"/>
</dbReference>
<dbReference type="STRING" id="1531966.A0A0A1T641"/>